<dbReference type="OrthoDB" id="3533795at2"/>
<evidence type="ECO:0000313" key="3">
    <source>
        <dbReference type="Proteomes" id="UP000198923"/>
    </source>
</evidence>
<dbReference type="STRING" id="504805.SAMN05421505_12140"/>
<dbReference type="InterPro" id="IPR036754">
    <property type="entry name" value="YbaK/aa-tRNA-synt-asso_dom_sf"/>
</dbReference>
<reference evidence="2 3" key="1">
    <citation type="submission" date="2016-10" db="EMBL/GenBank/DDBJ databases">
        <authorList>
            <person name="de Groot N.N."/>
        </authorList>
    </citation>
    <scope>NUCLEOTIDE SEQUENCE [LARGE SCALE GENOMIC DNA]</scope>
    <source>
        <strain evidence="2 3">CPCC 201354</strain>
    </source>
</reference>
<dbReference type="AlphaFoldDB" id="A0A1G8ET72"/>
<protein>
    <submittedName>
        <fullName evidence="2">Cys-tRNA(Pro) deacylase, prolyl-tRNA editing enzyme YbaK/EbsC</fullName>
    </submittedName>
</protein>
<dbReference type="Gene3D" id="3.90.960.10">
    <property type="entry name" value="YbaK/aminoacyl-tRNA synthetase-associated domain"/>
    <property type="match status" value="1"/>
</dbReference>
<name>A0A1G8ET72_9ACTN</name>
<dbReference type="InterPro" id="IPR007214">
    <property type="entry name" value="YbaK/aa-tRNA-synth-assoc-dom"/>
</dbReference>
<dbReference type="Proteomes" id="UP000198923">
    <property type="component" value="Unassembled WGS sequence"/>
</dbReference>
<dbReference type="RefSeq" id="WP_093172422.1">
    <property type="nucleotide sequence ID" value="NZ_FNCN01000021.1"/>
</dbReference>
<dbReference type="SUPFAM" id="SSF55826">
    <property type="entry name" value="YbaK/ProRS associated domain"/>
    <property type="match status" value="1"/>
</dbReference>
<feature type="domain" description="YbaK/aminoacyl-tRNA synthetase-associated" evidence="1">
    <location>
        <begin position="30"/>
        <end position="147"/>
    </location>
</feature>
<dbReference type="GO" id="GO:0002161">
    <property type="term" value="F:aminoacyl-tRNA deacylase activity"/>
    <property type="evidence" value="ECO:0007669"/>
    <property type="project" value="InterPro"/>
</dbReference>
<dbReference type="EMBL" id="FNCN01000021">
    <property type="protein sequence ID" value="SDH72929.1"/>
    <property type="molecule type" value="Genomic_DNA"/>
</dbReference>
<keyword evidence="3" id="KW-1185">Reference proteome</keyword>
<proteinExistence type="predicted"/>
<sequence length="170" mass="17834">MKDALAIHRWLLAHQVHHEIVRLPHPLTCADDLPETLRVPPGMCVGVTVFDVTSHTGRNPVAVVGPVSSPPSPGVICLLLSAQRVRTASAFAINAATDYAAGLVCPLLLPDDLPVLVDERIGQVPEVHTPTGERRTALSLSSTDLLALVPGKSVDLTPAPGPATTLPVAH</sequence>
<dbReference type="Pfam" id="PF04073">
    <property type="entry name" value="tRNA_edit"/>
    <property type="match status" value="1"/>
</dbReference>
<evidence type="ECO:0000259" key="1">
    <source>
        <dbReference type="Pfam" id="PF04073"/>
    </source>
</evidence>
<organism evidence="2 3">
    <name type="scientific">Sinosporangium album</name>
    <dbReference type="NCBI Taxonomy" id="504805"/>
    <lineage>
        <taxon>Bacteria</taxon>
        <taxon>Bacillati</taxon>
        <taxon>Actinomycetota</taxon>
        <taxon>Actinomycetes</taxon>
        <taxon>Streptosporangiales</taxon>
        <taxon>Streptosporangiaceae</taxon>
        <taxon>Sinosporangium</taxon>
    </lineage>
</organism>
<accession>A0A1G8ET72</accession>
<evidence type="ECO:0000313" key="2">
    <source>
        <dbReference type="EMBL" id="SDH72929.1"/>
    </source>
</evidence>
<gene>
    <name evidence="2" type="ORF">SAMN05421505_12140</name>
</gene>